<comment type="caution">
    <text evidence="2">The sequence shown here is derived from an EMBL/GenBank/DDBJ whole genome shotgun (WGS) entry which is preliminary data.</text>
</comment>
<evidence type="ECO:0000313" key="2">
    <source>
        <dbReference type="EMBL" id="KAJ7606500.1"/>
    </source>
</evidence>
<dbReference type="AlphaFoldDB" id="A0AAD7F9H6"/>
<dbReference type="EMBL" id="JARKIF010000057">
    <property type="protein sequence ID" value="KAJ7606500.1"/>
    <property type="molecule type" value="Genomic_DNA"/>
</dbReference>
<evidence type="ECO:0000313" key="3">
    <source>
        <dbReference type="Proteomes" id="UP001221142"/>
    </source>
</evidence>
<dbReference type="Proteomes" id="UP001221142">
    <property type="component" value="Unassembled WGS sequence"/>
</dbReference>
<feature type="compositionally biased region" description="Low complexity" evidence="1">
    <location>
        <begin position="182"/>
        <end position="192"/>
    </location>
</feature>
<proteinExistence type="predicted"/>
<protein>
    <submittedName>
        <fullName evidence="2">Uncharacterized protein</fullName>
    </submittedName>
</protein>
<gene>
    <name evidence="2" type="ORF">FB45DRAFT_878431</name>
</gene>
<name>A0AAD7F9H6_9AGAR</name>
<feature type="region of interest" description="Disordered" evidence="1">
    <location>
        <begin position="169"/>
        <end position="199"/>
    </location>
</feature>
<evidence type="ECO:0000256" key="1">
    <source>
        <dbReference type="SAM" id="MobiDB-lite"/>
    </source>
</evidence>
<organism evidence="2 3">
    <name type="scientific">Roridomyces roridus</name>
    <dbReference type="NCBI Taxonomy" id="1738132"/>
    <lineage>
        <taxon>Eukaryota</taxon>
        <taxon>Fungi</taxon>
        <taxon>Dikarya</taxon>
        <taxon>Basidiomycota</taxon>
        <taxon>Agaricomycotina</taxon>
        <taxon>Agaricomycetes</taxon>
        <taxon>Agaricomycetidae</taxon>
        <taxon>Agaricales</taxon>
        <taxon>Marasmiineae</taxon>
        <taxon>Mycenaceae</taxon>
        <taxon>Roridomyces</taxon>
    </lineage>
</organism>
<keyword evidence="3" id="KW-1185">Reference proteome</keyword>
<sequence>MGIWEISGARYPGLMQGWCSQGSFYCWVLGKNLTKLSDYFTGILSYSASSVNGGRSNLTDVKFRTDAETTLVTCLPRIENANILPSLFNMLIAIAPDVNESQHTSTPGPELCALRIVVAGEGKSRRALSMNGYRKGNHGEGNRAGYDIDLWWTNENERFFLLTVTAAPNGDESSTEEEEAAESGGSVVGAGSPDESSPFRDKEDIRCFLLRVVMWQESGAAAARDCDAEFAKMKELERGIREIFGFWGYMHVDGGDNTALQEAAWQVAGIWPGGLKRSRKSEVSELQLEGRRETHFGNAVHLCPCQWPRECSVLATLSCVTCFSYHQLVQTTSSTTLSCLQLASGYIARERRGNDAVRTPTLVALRSPPPFLKFLNTLTQEAWSVWNSGWLGCVVITAVNAHEVSIYHKKGHILNPRHTPPLVFELHPFPPYDDD</sequence>
<reference evidence="2" key="1">
    <citation type="submission" date="2023-03" db="EMBL/GenBank/DDBJ databases">
        <title>Massive genome expansion in bonnet fungi (Mycena s.s.) driven by repeated elements and novel gene families across ecological guilds.</title>
        <authorList>
            <consortium name="Lawrence Berkeley National Laboratory"/>
            <person name="Harder C.B."/>
            <person name="Miyauchi S."/>
            <person name="Viragh M."/>
            <person name="Kuo A."/>
            <person name="Thoen E."/>
            <person name="Andreopoulos B."/>
            <person name="Lu D."/>
            <person name="Skrede I."/>
            <person name="Drula E."/>
            <person name="Henrissat B."/>
            <person name="Morin E."/>
            <person name="Kohler A."/>
            <person name="Barry K."/>
            <person name="LaButti K."/>
            <person name="Morin E."/>
            <person name="Salamov A."/>
            <person name="Lipzen A."/>
            <person name="Mereny Z."/>
            <person name="Hegedus B."/>
            <person name="Baldrian P."/>
            <person name="Stursova M."/>
            <person name="Weitz H."/>
            <person name="Taylor A."/>
            <person name="Grigoriev I.V."/>
            <person name="Nagy L.G."/>
            <person name="Martin F."/>
            <person name="Kauserud H."/>
        </authorList>
    </citation>
    <scope>NUCLEOTIDE SEQUENCE</scope>
    <source>
        <strain evidence="2">9284</strain>
    </source>
</reference>
<accession>A0AAD7F9H6</accession>